<proteinExistence type="predicted"/>
<reference evidence="1 2" key="1">
    <citation type="submission" date="2015-04" db="EMBL/GenBank/DDBJ databases">
        <authorList>
            <person name="Syromyatnikov M.Y."/>
            <person name="Popov V.N."/>
        </authorList>
    </citation>
    <scope>NUCLEOTIDE SEQUENCE [LARGE SCALE GENOMIC DNA]</scope>
</reference>
<gene>
    <name evidence="1" type="ORF">CLUMA_CG007166</name>
</gene>
<dbReference type="Proteomes" id="UP000183832">
    <property type="component" value="Unassembled WGS sequence"/>
</dbReference>
<name>A0A1J1I223_9DIPT</name>
<organism evidence="1 2">
    <name type="scientific">Clunio marinus</name>
    <dbReference type="NCBI Taxonomy" id="568069"/>
    <lineage>
        <taxon>Eukaryota</taxon>
        <taxon>Metazoa</taxon>
        <taxon>Ecdysozoa</taxon>
        <taxon>Arthropoda</taxon>
        <taxon>Hexapoda</taxon>
        <taxon>Insecta</taxon>
        <taxon>Pterygota</taxon>
        <taxon>Neoptera</taxon>
        <taxon>Endopterygota</taxon>
        <taxon>Diptera</taxon>
        <taxon>Nematocera</taxon>
        <taxon>Chironomoidea</taxon>
        <taxon>Chironomidae</taxon>
        <taxon>Clunio</taxon>
    </lineage>
</organism>
<keyword evidence="2" id="KW-1185">Reference proteome</keyword>
<dbReference type="EMBL" id="CVRI01000037">
    <property type="protein sequence ID" value="CRK93636.1"/>
    <property type="molecule type" value="Genomic_DNA"/>
</dbReference>
<evidence type="ECO:0000313" key="2">
    <source>
        <dbReference type="Proteomes" id="UP000183832"/>
    </source>
</evidence>
<accession>A0A1J1I223</accession>
<protein>
    <submittedName>
        <fullName evidence="1">CLUMA_CG007166, isoform A</fullName>
    </submittedName>
</protein>
<dbReference type="AlphaFoldDB" id="A0A1J1I223"/>
<evidence type="ECO:0000313" key="1">
    <source>
        <dbReference type="EMBL" id="CRK93636.1"/>
    </source>
</evidence>
<sequence length="65" mass="7547">MLCDENRKENQKVVLNLDLLLSRHGGSFIHVWKIDELWLYADIVSRDFIGLVCGWLKLCRLDASS</sequence>